<protein>
    <submittedName>
        <fullName evidence="1">Uncharacterized protein</fullName>
    </submittedName>
</protein>
<name>A0A4V3W9M1_9RHOO</name>
<proteinExistence type="predicted"/>
<keyword evidence="2" id="KW-1185">Reference proteome</keyword>
<comment type="caution">
    <text evidence="1">The sequence shown here is derived from an EMBL/GenBank/DDBJ whole genome shotgun (WGS) entry which is preliminary data.</text>
</comment>
<dbReference type="RefSeq" id="WP_136386777.1">
    <property type="nucleotide sequence ID" value="NZ_SSOD01000022.1"/>
</dbReference>
<reference evidence="1 2" key="1">
    <citation type="submission" date="2019-04" db="EMBL/GenBank/DDBJ databases">
        <title>Azoarcus rhizosphaerae sp. nov. isolated from rhizosphere of Ficus religiosa.</title>
        <authorList>
            <person name="Lin S.-Y."/>
            <person name="Hameed A."/>
            <person name="Hsu Y.-H."/>
            <person name="Young C.-C."/>
        </authorList>
    </citation>
    <scope>NUCLEOTIDE SEQUENCE [LARGE SCALE GENOMIC DNA]</scope>
    <source>
        <strain evidence="1 2">CC-YHH848</strain>
    </source>
</reference>
<dbReference type="EMBL" id="SSOD01000022">
    <property type="protein sequence ID" value="THF55861.1"/>
    <property type="molecule type" value="Genomic_DNA"/>
</dbReference>
<organism evidence="1 2">
    <name type="scientific">Pseudothauera rhizosphaerae</name>
    <dbReference type="NCBI Taxonomy" id="2565932"/>
    <lineage>
        <taxon>Bacteria</taxon>
        <taxon>Pseudomonadati</taxon>
        <taxon>Pseudomonadota</taxon>
        <taxon>Betaproteobacteria</taxon>
        <taxon>Rhodocyclales</taxon>
        <taxon>Zoogloeaceae</taxon>
        <taxon>Pseudothauera</taxon>
    </lineage>
</organism>
<evidence type="ECO:0000313" key="1">
    <source>
        <dbReference type="EMBL" id="THF55861.1"/>
    </source>
</evidence>
<dbReference type="AlphaFoldDB" id="A0A4V3W9M1"/>
<accession>A0A4V3W9M1</accession>
<evidence type="ECO:0000313" key="2">
    <source>
        <dbReference type="Proteomes" id="UP000307956"/>
    </source>
</evidence>
<gene>
    <name evidence="1" type="ORF">E6O51_19935</name>
</gene>
<sequence length="102" mass="11286">MSMVPETALAAEIVLAPETSLVPEVPLAPAASLLQEELVIVYPPAVPAVPRHVEVRRALLSDDDIAVGPHERRRLSAEERNTLRLELRRAMSRAYRDDAALR</sequence>
<dbReference type="Proteomes" id="UP000307956">
    <property type="component" value="Unassembled WGS sequence"/>
</dbReference>